<dbReference type="EMBL" id="JBHSSW010000004">
    <property type="protein sequence ID" value="MFC6197174.1"/>
    <property type="molecule type" value="Genomic_DNA"/>
</dbReference>
<evidence type="ECO:0000256" key="1">
    <source>
        <dbReference type="SAM" id="Phobius"/>
    </source>
</evidence>
<evidence type="ECO:0000313" key="2">
    <source>
        <dbReference type="EMBL" id="MFC6197174.1"/>
    </source>
</evidence>
<comment type="caution">
    <text evidence="2">The sequence shown here is derived from an EMBL/GenBank/DDBJ whole genome shotgun (WGS) entry which is preliminary data.</text>
</comment>
<sequence length="62" mass="6914">MSQFAPIFCFLGIAAFACVRVADTEWKVGLKWAAASFFVVAATLFADDYLYSGFVQQFFSKN</sequence>
<protein>
    <submittedName>
        <fullName evidence="2">Uncharacterized protein</fullName>
    </submittedName>
</protein>
<accession>A0ABW1S6P4</accession>
<keyword evidence="3" id="KW-1185">Reference proteome</keyword>
<feature type="transmembrane region" description="Helical" evidence="1">
    <location>
        <begin position="32"/>
        <end position="51"/>
    </location>
</feature>
<keyword evidence="1" id="KW-0472">Membrane</keyword>
<dbReference type="RefSeq" id="WP_377375673.1">
    <property type="nucleotide sequence ID" value="NZ_JBHSSW010000004.1"/>
</dbReference>
<keyword evidence="1" id="KW-0812">Transmembrane</keyword>
<reference evidence="3" key="1">
    <citation type="journal article" date="2019" name="Int. J. Syst. Evol. Microbiol.">
        <title>The Global Catalogue of Microorganisms (GCM) 10K type strain sequencing project: providing services to taxonomists for standard genome sequencing and annotation.</title>
        <authorList>
            <consortium name="The Broad Institute Genomics Platform"/>
            <consortium name="The Broad Institute Genome Sequencing Center for Infectious Disease"/>
            <person name="Wu L."/>
            <person name="Ma J."/>
        </authorList>
    </citation>
    <scope>NUCLEOTIDE SEQUENCE [LARGE SCALE GENOMIC DNA]</scope>
    <source>
        <strain evidence="3">CGMCC-1.15741</strain>
    </source>
</reference>
<keyword evidence="1" id="KW-1133">Transmembrane helix</keyword>
<name>A0ABW1S6P4_9PROT</name>
<proteinExistence type="predicted"/>
<evidence type="ECO:0000313" key="3">
    <source>
        <dbReference type="Proteomes" id="UP001596303"/>
    </source>
</evidence>
<organism evidence="2 3">
    <name type="scientific">Ponticaulis profundi</name>
    <dbReference type="NCBI Taxonomy" id="2665222"/>
    <lineage>
        <taxon>Bacteria</taxon>
        <taxon>Pseudomonadati</taxon>
        <taxon>Pseudomonadota</taxon>
        <taxon>Alphaproteobacteria</taxon>
        <taxon>Hyphomonadales</taxon>
        <taxon>Hyphomonadaceae</taxon>
        <taxon>Ponticaulis</taxon>
    </lineage>
</organism>
<dbReference type="Proteomes" id="UP001596303">
    <property type="component" value="Unassembled WGS sequence"/>
</dbReference>
<gene>
    <name evidence="2" type="ORF">ACFQDM_03750</name>
</gene>